<dbReference type="PANTHER" id="PTHR45866">
    <property type="entry name" value="DNA GYRASE/TOPOISOMERASE SUBUNIT B"/>
    <property type="match status" value="1"/>
</dbReference>
<organism evidence="10 11">
    <name type="scientific">Mycoplasmoides gallisepticum</name>
    <name type="common">Mycoplasma gallisepticum</name>
    <dbReference type="NCBI Taxonomy" id="2096"/>
    <lineage>
        <taxon>Bacteria</taxon>
        <taxon>Bacillati</taxon>
        <taxon>Mycoplasmatota</taxon>
        <taxon>Mycoplasmoidales</taxon>
        <taxon>Mycoplasmoidaceae</taxon>
        <taxon>Mycoplasmoides</taxon>
    </lineage>
</organism>
<dbReference type="SUPFAM" id="SSF56719">
    <property type="entry name" value="Type II DNA topoisomerase"/>
    <property type="match status" value="1"/>
</dbReference>
<evidence type="ECO:0000259" key="9">
    <source>
        <dbReference type="Pfam" id="PF00986"/>
    </source>
</evidence>
<evidence type="ECO:0000256" key="4">
    <source>
        <dbReference type="ARBA" id="ARBA00022741"/>
    </source>
</evidence>
<dbReference type="Pfam" id="PF00986">
    <property type="entry name" value="DNA_gyraseB_C"/>
    <property type="match status" value="1"/>
</dbReference>
<gene>
    <name evidence="10" type="primary">gyrB_3</name>
    <name evidence="10" type="ORF">NCTC10115_01612</name>
</gene>
<protein>
    <recommendedName>
        <fullName evidence="3">DNA topoisomerase (ATP-hydrolyzing)</fullName>
        <ecNumber evidence="3">5.6.2.2</ecNumber>
    </recommendedName>
</protein>
<evidence type="ECO:0000256" key="8">
    <source>
        <dbReference type="ARBA" id="ARBA00023235"/>
    </source>
</evidence>
<dbReference type="PANTHER" id="PTHR45866:SF1">
    <property type="entry name" value="DNA GYRASE SUBUNIT B, MITOCHONDRIAL"/>
    <property type="match status" value="1"/>
</dbReference>
<dbReference type="Proteomes" id="UP000260136">
    <property type="component" value="Chromosome"/>
</dbReference>
<dbReference type="AlphaFoldDB" id="A0A3B0PF63"/>
<evidence type="ECO:0000256" key="7">
    <source>
        <dbReference type="ARBA" id="ARBA00023125"/>
    </source>
</evidence>
<keyword evidence="7" id="KW-0238">DNA-binding</keyword>
<dbReference type="InterPro" id="IPR000565">
    <property type="entry name" value="Topo_IIA_B"/>
</dbReference>
<dbReference type="InterPro" id="IPR013759">
    <property type="entry name" value="Topo_IIA_B_C"/>
</dbReference>
<keyword evidence="5" id="KW-0067">ATP-binding</keyword>
<dbReference type="PRINTS" id="PR01159">
    <property type="entry name" value="DNAGYRASEB"/>
</dbReference>
<accession>A0A3B0PF63</accession>
<proteinExistence type="inferred from homology"/>
<evidence type="ECO:0000256" key="2">
    <source>
        <dbReference type="ARBA" id="ARBA00010708"/>
    </source>
</evidence>
<sequence length="50" mass="5669">MDPEKRTLLKVSINDAANADKTFSLLMGDEVSPRRDFIEKNAKSVKNIDF</sequence>
<dbReference type="GO" id="GO:0034335">
    <property type="term" value="F:DNA negative supercoiling activity"/>
    <property type="evidence" value="ECO:0007669"/>
    <property type="project" value="UniProtKB-ARBA"/>
</dbReference>
<dbReference type="InterPro" id="IPR013760">
    <property type="entry name" value="Topo_IIA-like_dom_sf"/>
</dbReference>
<dbReference type="EC" id="5.6.2.2" evidence="3"/>
<evidence type="ECO:0000313" key="11">
    <source>
        <dbReference type="Proteomes" id="UP000260136"/>
    </source>
</evidence>
<keyword evidence="6" id="KW-0799">Topoisomerase</keyword>
<evidence type="ECO:0000256" key="3">
    <source>
        <dbReference type="ARBA" id="ARBA00012895"/>
    </source>
</evidence>
<dbReference type="InterPro" id="IPR002288">
    <property type="entry name" value="DNA_gyrase_B_C"/>
</dbReference>
<comment type="similarity">
    <text evidence="2">Belongs to the type II topoisomerase GyrB family.</text>
</comment>
<evidence type="ECO:0000256" key="6">
    <source>
        <dbReference type="ARBA" id="ARBA00023029"/>
    </source>
</evidence>
<comment type="catalytic activity">
    <reaction evidence="1">
        <text>ATP-dependent breakage, passage and rejoining of double-stranded DNA.</text>
        <dbReference type="EC" id="5.6.2.2"/>
    </reaction>
</comment>
<dbReference type="Gene3D" id="3.40.50.670">
    <property type="match status" value="1"/>
</dbReference>
<dbReference type="GO" id="GO:0005524">
    <property type="term" value="F:ATP binding"/>
    <property type="evidence" value="ECO:0007669"/>
    <property type="project" value="UniProtKB-KW"/>
</dbReference>
<name>A0A3B0PF63_MYCGL</name>
<reference evidence="11" key="1">
    <citation type="submission" date="2018-06" db="EMBL/GenBank/DDBJ databases">
        <authorList>
            <consortium name="Pathogen Informatics"/>
        </authorList>
    </citation>
    <scope>NUCLEOTIDE SEQUENCE [LARGE SCALE GENOMIC DNA]</scope>
    <source>
        <strain evidence="11">NCTC10115</strain>
    </source>
</reference>
<feature type="domain" description="DNA gyrase B subunit C-terminal" evidence="9">
    <location>
        <begin position="1"/>
        <end position="39"/>
    </location>
</feature>
<dbReference type="EMBL" id="LS991952">
    <property type="protein sequence ID" value="SYV95838.1"/>
    <property type="molecule type" value="Genomic_DNA"/>
</dbReference>
<keyword evidence="4" id="KW-0547">Nucleotide-binding</keyword>
<evidence type="ECO:0000256" key="1">
    <source>
        <dbReference type="ARBA" id="ARBA00000185"/>
    </source>
</evidence>
<keyword evidence="8 10" id="KW-0413">Isomerase</keyword>
<dbReference type="GO" id="GO:0003677">
    <property type="term" value="F:DNA binding"/>
    <property type="evidence" value="ECO:0007669"/>
    <property type="project" value="UniProtKB-KW"/>
</dbReference>
<evidence type="ECO:0000256" key="5">
    <source>
        <dbReference type="ARBA" id="ARBA00022840"/>
    </source>
</evidence>
<dbReference type="GO" id="GO:0006265">
    <property type="term" value="P:DNA topological change"/>
    <property type="evidence" value="ECO:0007669"/>
    <property type="project" value="InterPro"/>
</dbReference>
<evidence type="ECO:0000313" key="10">
    <source>
        <dbReference type="EMBL" id="SYV95838.1"/>
    </source>
</evidence>